<evidence type="ECO:0000313" key="1">
    <source>
        <dbReference type="EMBL" id="QHI72865.1"/>
    </source>
</evidence>
<accession>A0A6P1MPF0</accession>
<dbReference type="RefSeq" id="WP_162362632.1">
    <property type="nucleotide sequence ID" value="NZ_CP047591.1"/>
</dbReference>
<organism evidence="1 2">
    <name type="scientific">Aminipila terrae</name>
    <dbReference type="NCBI Taxonomy" id="2697030"/>
    <lineage>
        <taxon>Bacteria</taxon>
        <taxon>Bacillati</taxon>
        <taxon>Bacillota</taxon>
        <taxon>Clostridia</taxon>
        <taxon>Peptostreptococcales</taxon>
        <taxon>Anaerovoracaceae</taxon>
        <taxon>Aminipila</taxon>
    </lineage>
</organism>
<sequence>MRKIKIIPDSPFYTNCDISVYDVTDGNEKKRCKIKVEYAEYDVNQMKKKGASKEEVLQNYKNMIYDVVKYYIADDWECINGYEEILKVIDDKISHYF</sequence>
<protein>
    <submittedName>
        <fullName evidence="1">Uncharacterized protein</fullName>
    </submittedName>
</protein>
<evidence type="ECO:0000313" key="2">
    <source>
        <dbReference type="Proteomes" id="UP000463883"/>
    </source>
</evidence>
<dbReference type="Proteomes" id="UP000463883">
    <property type="component" value="Chromosome"/>
</dbReference>
<gene>
    <name evidence="1" type="ORF">Ami3637_11020</name>
</gene>
<proteinExistence type="predicted"/>
<keyword evidence="2" id="KW-1185">Reference proteome</keyword>
<dbReference type="EMBL" id="CP047591">
    <property type="protein sequence ID" value="QHI72865.1"/>
    <property type="molecule type" value="Genomic_DNA"/>
</dbReference>
<name>A0A6P1MPF0_9FIRM</name>
<reference evidence="1 2" key="1">
    <citation type="submission" date="2020-01" db="EMBL/GenBank/DDBJ databases">
        <title>Genomic analysis of Aminipila sp. CBA3637.</title>
        <authorList>
            <person name="Kim Y.B."/>
            <person name="Roh S.W."/>
        </authorList>
    </citation>
    <scope>NUCLEOTIDE SEQUENCE [LARGE SCALE GENOMIC DNA]</scope>
    <source>
        <strain evidence="1 2">CBA3637</strain>
    </source>
</reference>
<dbReference type="AlphaFoldDB" id="A0A6P1MPF0"/>
<dbReference type="KEGG" id="amic:Ami3637_11020"/>